<accession>A0AAD4IGW9</accession>
<evidence type="ECO:0000256" key="1">
    <source>
        <dbReference type="SAM" id="MobiDB-lite"/>
    </source>
</evidence>
<proteinExistence type="predicted"/>
<evidence type="ECO:0008006" key="4">
    <source>
        <dbReference type="Google" id="ProtNLM"/>
    </source>
</evidence>
<evidence type="ECO:0000313" key="3">
    <source>
        <dbReference type="Proteomes" id="UP001199106"/>
    </source>
</evidence>
<keyword evidence="3" id="KW-1185">Reference proteome</keyword>
<sequence length="481" mass="46914">MVSKTFMIAAMITYVEARFGQEQVPISAISSVAGGDAGAAATIAGAAISDLLGAANSCDKLVRADQIFTELGGGADALTAAIGMVTAEKNTNPFAGGNAQNVCGDASLPVTPELRGITPLIDPDVDVNGDAAALSQSSAASPLAADGLSVFDLMDQAGLGDLVVSQAAAGGAAQGGNQAAAGTGNNANAGNNTSGGNNANAGNGNANNNQQQGSAAGNATADAGNDAAAGNNNANAGDNQNANAGNNNNNNNNNNTGNANNQNDNANAGNDNAADNQNNNQQDAAAGNNNQNNNANAGNDNAGNNAGNNANAGNNDAADDQNNNQQNGSNNAGNNANNQQDAAGGAAGAGGEDFGLCTPTITFQGGENGRAADEFTFQIADPLARGGQGEALNPDIITNALCNQLTNVCEANDAAVATCESAAAAVQGGTRNKALADQFNSLVGFAGAVTNPDGGPEDVAAAGAGAVSAAKARKMRRGLRL</sequence>
<comment type="caution">
    <text evidence="2">The sequence shown here is derived from an EMBL/GenBank/DDBJ whole genome shotgun (WGS) entry which is preliminary data.</text>
</comment>
<protein>
    <recommendedName>
        <fullName evidence="4">Circumsporozoite protein</fullName>
    </recommendedName>
</protein>
<feature type="region of interest" description="Disordered" evidence="1">
    <location>
        <begin position="174"/>
        <end position="348"/>
    </location>
</feature>
<gene>
    <name evidence="2" type="ORF">G6011_04226</name>
</gene>
<evidence type="ECO:0000313" key="2">
    <source>
        <dbReference type="EMBL" id="KAG9194191.1"/>
    </source>
</evidence>
<organism evidence="2 3">
    <name type="scientific">Alternaria panax</name>
    <dbReference type="NCBI Taxonomy" id="48097"/>
    <lineage>
        <taxon>Eukaryota</taxon>
        <taxon>Fungi</taxon>
        <taxon>Dikarya</taxon>
        <taxon>Ascomycota</taxon>
        <taxon>Pezizomycotina</taxon>
        <taxon>Dothideomycetes</taxon>
        <taxon>Pleosporomycetidae</taxon>
        <taxon>Pleosporales</taxon>
        <taxon>Pleosporineae</taxon>
        <taxon>Pleosporaceae</taxon>
        <taxon>Alternaria</taxon>
        <taxon>Alternaria sect. Panax</taxon>
    </lineage>
</organism>
<reference evidence="2" key="1">
    <citation type="submission" date="2021-07" db="EMBL/GenBank/DDBJ databases">
        <title>Genome Resource of American Ginseng Black Spot Pathogen Alternaria panax.</title>
        <authorList>
            <person name="Qiu C."/>
            <person name="Wang W."/>
            <person name="Liu Z."/>
        </authorList>
    </citation>
    <scope>NUCLEOTIDE SEQUENCE</scope>
    <source>
        <strain evidence="2">BNCC115425</strain>
    </source>
</reference>
<dbReference type="AlphaFoldDB" id="A0AAD4IGW9"/>
<name>A0AAD4IGW9_9PLEO</name>
<dbReference type="Proteomes" id="UP001199106">
    <property type="component" value="Unassembled WGS sequence"/>
</dbReference>
<dbReference type="EMBL" id="JAANER010000002">
    <property type="protein sequence ID" value="KAG9194191.1"/>
    <property type="molecule type" value="Genomic_DNA"/>
</dbReference>
<feature type="compositionally biased region" description="Low complexity" evidence="1">
    <location>
        <begin position="174"/>
        <end position="344"/>
    </location>
</feature>